<dbReference type="OrthoDB" id="5370059at2759"/>
<sequence>MKSIWLCGDCFCTHTFSKNCKHADGVVVSKPSFDEVAIYGIPVPPRPGLDMVDGVVIEQYGTLASDEVVVEVDDVGSSCFDINLLDQVFAKKMHTVKCIPPRLWLVFAKLFRCALDNVLARPKDLSVWVQLLILPGCVLSTFVPTNRAQRRYGERERCQFEGISRAILRWKDPADRLGSVLDRFSEATPSISLMKKPKEQDEVNLLGLGDVIDHNVPSQVALDRRVPRVATCGWWHTLLLAELRT</sequence>
<protein>
    <submittedName>
        <fullName evidence="1">Uncharacterized protein</fullName>
    </submittedName>
</protein>
<organism evidence="1 2">
    <name type="scientific">Artemisia annua</name>
    <name type="common">Sweet wormwood</name>
    <dbReference type="NCBI Taxonomy" id="35608"/>
    <lineage>
        <taxon>Eukaryota</taxon>
        <taxon>Viridiplantae</taxon>
        <taxon>Streptophyta</taxon>
        <taxon>Embryophyta</taxon>
        <taxon>Tracheophyta</taxon>
        <taxon>Spermatophyta</taxon>
        <taxon>Magnoliopsida</taxon>
        <taxon>eudicotyledons</taxon>
        <taxon>Gunneridae</taxon>
        <taxon>Pentapetalae</taxon>
        <taxon>asterids</taxon>
        <taxon>campanulids</taxon>
        <taxon>Asterales</taxon>
        <taxon>Asteraceae</taxon>
        <taxon>Asteroideae</taxon>
        <taxon>Anthemideae</taxon>
        <taxon>Artemisiinae</taxon>
        <taxon>Artemisia</taxon>
    </lineage>
</organism>
<dbReference type="EMBL" id="PKPP01008226">
    <property type="protein sequence ID" value="PWA51253.1"/>
    <property type="molecule type" value="Genomic_DNA"/>
</dbReference>
<dbReference type="AlphaFoldDB" id="A0A2U1LQG1"/>
<evidence type="ECO:0000313" key="2">
    <source>
        <dbReference type="Proteomes" id="UP000245207"/>
    </source>
</evidence>
<reference evidence="1 2" key="1">
    <citation type="journal article" date="2018" name="Mol. Plant">
        <title>The genome of Artemisia annua provides insight into the evolution of Asteraceae family and artemisinin biosynthesis.</title>
        <authorList>
            <person name="Shen Q."/>
            <person name="Zhang L."/>
            <person name="Liao Z."/>
            <person name="Wang S."/>
            <person name="Yan T."/>
            <person name="Shi P."/>
            <person name="Liu M."/>
            <person name="Fu X."/>
            <person name="Pan Q."/>
            <person name="Wang Y."/>
            <person name="Lv Z."/>
            <person name="Lu X."/>
            <person name="Zhang F."/>
            <person name="Jiang W."/>
            <person name="Ma Y."/>
            <person name="Chen M."/>
            <person name="Hao X."/>
            <person name="Li L."/>
            <person name="Tang Y."/>
            <person name="Lv G."/>
            <person name="Zhou Y."/>
            <person name="Sun X."/>
            <person name="Brodelius P.E."/>
            <person name="Rose J.K.C."/>
            <person name="Tang K."/>
        </authorList>
    </citation>
    <scope>NUCLEOTIDE SEQUENCE [LARGE SCALE GENOMIC DNA]</scope>
    <source>
        <strain evidence="2">cv. Huhao1</strain>
        <tissue evidence="1">Leaf</tissue>
    </source>
</reference>
<evidence type="ECO:0000313" key="1">
    <source>
        <dbReference type="EMBL" id="PWA51253.1"/>
    </source>
</evidence>
<comment type="caution">
    <text evidence="1">The sequence shown here is derived from an EMBL/GenBank/DDBJ whole genome shotgun (WGS) entry which is preliminary data.</text>
</comment>
<accession>A0A2U1LQG1</accession>
<keyword evidence="2" id="KW-1185">Reference proteome</keyword>
<gene>
    <name evidence="1" type="ORF">CTI12_AA465710</name>
</gene>
<proteinExistence type="predicted"/>
<dbReference type="STRING" id="35608.A0A2U1LQG1"/>
<name>A0A2U1LQG1_ARTAN</name>
<dbReference type="Proteomes" id="UP000245207">
    <property type="component" value="Unassembled WGS sequence"/>
</dbReference>